<protein>
    <recommendedName>
        <fullName evidence="3">HAD family hydrolase</fullName>
    </recommendedName>
</protein>
<dbReference type="InterPro" id="IPR023214">
    <property type="entry name" value="HAD_sf"/>
</dbReference>
<dbReference type="AlphaFoldDB" id="A0ABD5P129"/>
<dbReference type="Gene3D" id="3.40.50.1000">
    <property type="entry name" value="HAD superfamily/HAD-like"/>
    <property type="match status" value="1"/>
</dbReference>
<evidence type="ECO:0000313" key="2">
    <source>
        <dbReference type="Proteomes" id="UP001595821"/>
    </source>
</evidence>
<evidence type="ECO:0000313" key="1">
    <source>
        <dbReference type="EMBL" id="MFC4247852.1"/>
    </source>
</evidence>
<gene>
    <name evidence="1" type="ORF">ACFOZ7_12970</name>
</gene>
<comment type="caution">
    <text evidence="1">The sequence shown here is derived from an EMBL/GenBank/DDBJ whole genome shotgun (WGS) entry which is preliminary data.</text>
</comment>
<name>A0ABD5P129_9EURY</name>
<evidence type="ECO:0008006" key="3">
    <source>
        <dbReference type="Google" id="ProtNLM"/>
    </source>
</evidence>
<dbReference type="EMBL" id="JBHSDJ010000102">
    <property type="protein sequence ID" value="MFC4247852.1"/>
    <property type="molecule type" value="Genomic_DNA"/>
</dbReference>
<organism evidence="1 2">
    <name type="scientific">Natribaculum luteum</name>
    <dbReference type="NCBI Taxonomy" id="1586232"/>
    <lineage>
        <taxon>Archaea</taxon>
        <taxon>Methanobacteriati</taxon>
        <taxon>Methanobacteriota</taxon>
        <taxon>Stenosarchaea group</taxon>
        <taxon>Halobacteria</taxon>
        <taxon>Halobacteriales</taxon>
        <taxon>Natrialbaceae</taxon>
        <taxon>Natribaculum</taxon>
    </lineage>
</organism>
<proteinExistence type="predicted"/>
<sequence length="129" mass="14604">MHTAAMEHSNVENVGAISFDLDDTLIRYERSPGELLRVCFSHLDLEPIFSVEEYYGRYDEFAETCDSMAELRSECFATLAAENGYERQLGKDVAAVFDDERDQSNVTLLPSAARLLDELAREYRLAIGL</sequence>
<dbReference type="SUPFAM" id="SSF56784">
    <property type="entry name" value="HAD-like"/>
    <property type="match status" value="1"/>
</dbReference>
<dbReference type="Gene3D" id="1.20.120.710">
    <property type="entry name" value="Haloacid dehalogenase hydrolase-like domain"/>
    <property type="match status" value="1"/>
</dbReference>
<reference evidence="1 2" key="1">
    <citation type="journal article" date="2014" name="Int. J. Syst. Evol. Microbiol.">
        <title>Complete genome sequence of Corynebacterium casei LMG S-19264T (=DSM 44701T), isolated from a smear-ripened cheese.</title>
        <authorList>
            <consortium name="US DOE Joint Genome Institute (JGI-PGF)"/>
            <person name="Walter F."/>
            <person name="Albersmeier A."/>
            <person name="Kalinowski J."/>
            <person name="Ruckert C."/>
        </authorList>
    </citation>
    <scope>NUCLEOTIDE SEQUENCE [LARGE SCALE GENOMIC DNA]</scope>
    <source>
        <strain evidence="1 2">IBRC-M 10912</strain>
    </source>
</reference>
<dbReference type="Proteomes" id="UP001595821">
    <property type="component" value="Unassembled WGS sequence"/>
</dbReference>
<dbReference type="InterPro" id="IPR036412">
    <property type="entry name" value="HAD-like_sf"/>
</dbReference>
<accession>A0ABD5P129</accession>